<dbReference type="InterPro" id="IPR003423">
    <property type="entry name" value="OMP_efflux"/>
</dbReference>
<feature type="compositionally biased region" description="Basic and acidic residues" evidence="3">
    <location>
        <begin position="483"/>
        <end position="494"/>
    </location>
</feature>
<dbReference type="eggNOG" id="COG1538">
    <property type="taxonomic scope" value="Bacteria"/>
</dbReference>
<accession>H8FS68</accession>
<dbReference type="NCBIfam" id="TIGR01845">
    <property type="entry name" value="outer_NodT"/>
    <property type="match status" value="1"/>
</dbReference>
<dbReference type="InterPro" id="IPR010131">
    <property type="entry name" value="MdtP/NodT-like"/>
</dbReference>
<dbReference type="GO" id="GO:0015562">
    <property type="term" value="F:efflux transmembrane transporter activity"/>
    <property type="evidence" value="ECO:0007669"/>
    <property type="project" value="InterPro"/>
</dbReference>
<evidence type="ECO:0000256" key="3">
    <source>
        <dbReference type="SAM" id="MobiDB-lite"/>
    </source>
</evidence>
<evidence type="ECO:0000313" key="4">
    <source>
        <dbReference type="EMBL" id="CCG41206.1"/>
    </source>
</evidence>
<comment type="caution">
    <text evidence="4">The sequence shown here is derived from an EMBL/GenBank/DDBJ whole genome shotgun (WGS) entry which is preliminary data.</text>
</comment>
<reference evidence="4 5" key="1">
    <citation type="journal article" date="2012" name="J. Bacteriol.">
        <title>Draft Genome Sequence of the Purple Photosynthetic Bacterium Phaeospirillum molischianum DSM120, a Particularly Versatile Bacterium.</title>
        <authorList>
            <person name="Duquesne K."/>
            <person name="Prima V."/>
            <person name="Ji B."/>
            <person name="Rouy Z."/>
            <person name="Medigue C."/>
            <person name="Talla E."/>
            <person name="Sturgis J.N."/>
        </authorList>
    </citation>
    <scope>NUCLEOTIDE SEQUENCE [LARGE SCALE GENOMIC DNA]</scope>
    <source>
        <strain evidence="5">DSM120</strain>
    </source>
</reference>
<dbReference type="PANTHER" id="PTHR30203">
    <property type="entry name" value="OUTER MEMBRANE CATION EFFLUX PROTEIN"/>
    <property type="match status" value="1"/>
</dbReference>
<evidence type="ECO:0000256" key="1">
    <source>
        <dbReference type="ARBA" id="ARBA00007613"/>
    </source>
</evidence>
<comment type="similarity">
    <text evidence="1 2">Belongs to the outer membrane factor (OMF) (TC 1.B.17) family.</text>
</comment>
<keyword evidence="5" id="KW-1185">Reference proteome</keyword>
<keyword evidence="2" id="KW-1134">Transmembrane beta strand</keyword>
<dbReference type="SUPFAM" id="SSF56954">
    <property type="entry name" value="Outer membrane efflux proteins (OEP)"/>
    <property type="match status" value="1"/>
</dbReference>
<dbReference type="OrthoDB" id="9783100at2"/>
<proteinExistence type="inferred from homology"/>
<sequence>MTDPRRLVWLALALCLPGCLLGPDYAGPPPVLTTATGFARATPAEMVPPPPLTRWWELLADPQLDSLMMRALAINPDLAATVARTRAARAVLAARTADLRPTVGTQALYLHGHTSGVDFGAIRDGDSDKDGKSDFDYYSLGFNANWEVDLFGRQRRGVEAATAQIEATEASLDDARLSLSADLTRTYVALRDRQRRLALARESEALRRQGFDLLRQRYNQGIASEVEIERQRMRIEEPRIRAAQLEAEIAARLDALAVLIGEAPGALDTELASPTSPPLPPTTVTVGDPATLLRRRPDIRAAERTLAADTAMIGIAAAARFPKLTLLGTLGVGGTDLSSLGQLDDPMLFALPRIEWALFDFGRAEAKQAQAEALRDETEARYRGVVLAALRDAEDALALFQASRERVAGQARTLAAAERAVSLLRQREQGGTANTLQRLDAEDQRVTAAAALSEAEADLTRDYAALQTALGLGWTEPAPNSDHPGRKNTDTVKD</sequence>
<evidence type="ECO:0000256" key="2">
    <source>
        <dbReference type="RuleBase" id="RU362097"/>
    </source>
</evidence>
<protein>
    <submittedName>
        <fullName evidence="4">Outer membrane protein OprN</fullName>
    </submittedName>
</protein>
<dbReference type="Gene3D" id="2.20.200.10">
    <property type="entry name" value="Outer membrane efflux proteins (OEP)"/>
    <property type="match status" value="1"/>
</dbReference>
<name>H8FS68_MAGML</name>
<dbReference type="STRING" id="1150626.PHAMO_270047"/>
<evidence type="ECO:0000313" key="5">
    <source>
        <dbReference type="Proteomes" id="UP000004169"/>
    </source>
</evidence>
<dbReference type="AlphaFoldDB" id="H8FS68"/>
<dbReference type="Pfam" id="PF02321">
    <property type="entry name" value="OEP"/>
    <property type="match status" value="2"/>
</dbReference>
<keyword evidence="2" id="KW-0812">Transmembrane</keyword>
<dbReference type="PANTHER" id="PTHR30203:SF25">
    <property type="entry name" value="OUTER MEMBRANE PROTEIN-RELATED"/>
    <property type="match status" value="1"/>
</dbReference>
<dbReference type="Proteomes" id="UP000004169">
    <property type="component" value="Unassembled WGS sequence"/>
</dbReference>
<keyword evidence="2" id="KW-0564">Palmitate</keyword>
<feature type="region of interest" description="Disordered" evidence="3">
    <location>
        <begin position="472"/>
        <end position="494"/>
    </location>
</feature>
<dbReference type="EMBL" id="CAHP01000020">
    <property type="protein sequence ID" value="CCG41206.1"/>
    <property type="molecule type" value="Genomic_DNA"/>
</dbReference>
<keyword evidence="2" id="KW-0449">Lipoprotein</keyword>
<dbReference type="GO" id="GO:0005886">
    <property type="term" value="C:plasma membrane"/>
    <property type="evidence" value="ECO:0007669"/>
    <property type="project" value="UniProtKB-SubCell"/>
</dbReference>
<comment type="subcellular location">
    <subcellularLocation>
        <location evidence="2">Cell membrane</location>
        <topology evidence="2">Lipid-anchor</topology>
    </subcellularLocation>
</comment>
<gene>
    <name evidence="4" type="primary">oprN</name>
    <name evidence="4" type="ORF">PHAMO_270047</name>
</gene>
<dbReference type="Gene3D" id="1.20.1600.10">
    <property type="entry name" value="Outer membrane efflux proteins (OEP)"/>
    <property type="match status" value="1"/>
</dbReference>
<organism evidence="4 5">
    <name type="scientific">Magnetospirillum molischianum DSM 120</name>
    <dbReference type="NCBI Taxonomy" id="1150626"/>
    <lineage>
        <taxon>Bacteria</taxon>
        <taxon>Pseudomonadati</taxon>
        <taxon>Pseudomonadota</taxon>
        <taxon>Alphaproteobacteria</taxon>
        <taxon>Rhodospirillales</taxon>
        <taxon>Rhodospirillaceae</taxon>
        <taxon>Magnetospirillum</taxon>
    </lineage>
</organism>
<keyword evidence="2" id="KW-0472">Membrane</keyword>
<dbReference type="RefSeq" id="WP_002728106.1">
    <property type="nucleotide sequence ID" value="NZ_CAHP01000020.1"/>
</dbReference>